<protein>
    <submittedName>
        <fullName evidence="1">Uncharacterized protein</fullName>
    </submittedName>
</protein>
<dbReference type="EMBL" id="NIZW01000001">
    <property type="protein sequence ID" value="PHQ37164.1"/>
    <property type="molecule type" value="Genomic_DNA"/>
</dbReference>
<evidence type="ECO:0000313" key="2">
    <source>
        <dbReference type="Proteomes" id="UP000225740"/>
    </source>
</evidence>
<dbReference type="Proteomes" id="UP000225740">
    <property type="component" value="Unassembled WGS sequence"/>
</dbReference>
<comment type="caution">
    <text evidence="1">The sequence shown here is derived from an EMBL/GenBank/DDBJ whole genome shotgun (WGS) entry which is preliminary data.</text>
</comment>
<proteinExistence type="predicted"/>
<gene>
    <name evidence="1" type="ORF">CEE69_02090</name>
</gene>
<sequence length="69" mass="7797">MIEGAVAWGYLRRVAHFLCKASRRSGCSPTDLSSSGISFHTPWLRSHRNDLSKWLHVATWSTKPRKNGS</sequence>
<keyword evidence="2" id="KW-1185">Reference proteome</keyword>
<organism evidence="1 2">
    <name type="scientific">Rhodopirellula bahusiensis</name>
    <dbReference type="NCBI Taxonomy" id="2014065"/>
    <lineage>
        <taxon>Bacteria</taxon>
        <taxon>Pseudomonadati</taxon>
        <taxon>Planctomycetota</taxon>
        <taxon>Planctomycetia</taxon>
        <taxon>Pirellulales</taxon>
        <taxon>Pirellulaceae</taxon>
        <taxon>Rhodopirellula</taxon>
    </lineage>
</organism>
<dbReference type="AlphaFoldDB" id="A0A2G1WDN2"/>
<evidence type="ECO:0000313" key="1">
    <source>
        <dbReference type="EMBL" id="PHQ37164.1"/>
    </source>
</evidence>
<accession>A0A2G1WDN2</accession>
<name>A0A2G1WDN2_9BACT</name>
<reference evidence="1 2" key="1">
    <citation type="submission" date="2017-06" db="EMBL/GenBank/DDBJ databases">
        <title>Description of Rhodopirellula bahusiensis sp. nov.</title>
        <authorList>
            <person name="Kizina J."/>
            <person name="Harder J."/>
        </authorList>
    </citation>
    <scope>NUCLEOTIDE SEQUENCE [LARGE SCALE GENOMIC DNA]</scope>
    <source>
        <strain evidence="1 2">SWK21</strain>
    </source>
</reference>